<protein>
    <recommendedName>
        <fullName evidence="7">DarT domain-containing protein</fullName>
    </recommendedName>
</protein>
<feature type="binding site" evidence="6">
    <location>
        <position position="52"/>
    </location>
    <ligand>
        <name>NAD(+)</name>
        <dbReference type="ChEBI" id="CHEBI:57540"/>
    </ligand>
</feature>
<evidence type="ECO:0000256" key="2">
    <source>
        <dbReference type="ARBA" id="ARBA00022676"/>
    </source>
</evidence>
<dbReference type="Proteomes" id="UP000000321">
    <property type="component" value="Unassembled WGS sequence"/>
</dbReference>
<keyword evidence="5 6" id="KW-0238">DNA-binding</keyword>
<dbReference type="InterPro" id="IPR029494">
    <property type="entry name" value="DarT"/>
</dbReference>
<feature type="active site" description="Proton acceptor" evidence="6">
    <location>
        <position position="52"/>
    </location>
</feature>
<dbReference type="OrthoDB" id="9813972at2"/>
<keyword evidence="9" id="KW-1185">Reference proteome</keyword>
<dbReference type="BioCyc" id="AURANTIMONAS:SI859A1_01336-MONOMER"/>
<comment type="catalytic activity">
    <reaction evidence="6">
        <text>a thymidine in DNA + NAD(+) = an N-(ADP-alpha-D-ribosyl)-thymidine in DNA + nicotinamide + H(+)</text>
        <dbReference type="Rhea" id="RHEA:71651"/>
        <dbReference type="Rhea" id="RHEA-COMP:13556"/>
        <dbReference type="Rhea" id="RHEA-COMP:18051"/>
        <dbReference type="ChEBI" id="CHEBI:15378"/>
        <dbReference type="ChEBI" id="CHEBI:17154"/>
        <dbReference type="ChEBI" id="CHEBI:57540"/>
        <dbReference type="ChEBI" id="CHEBI:137386"/>
        <dbReference type="ChEBI" id="CHEBI:191199"/>
    </reaction>
</comment>
<feature type="binding site" evidence="6">
    <location>
        <begin position="13"/>
        <end position="15"/>
    </location>
    <ligand>
        <name>NAD(+)</name>
        <dbReference type="ChEBI" id="CHEBI:57540"/>
    </ligand>
</feature>
<comment type="caution">
    <text evidence="6">Lacks conserved residue(s) required for the propagation of feature annotation.</text>
</comment>
<evidence type="ECO:0000256" key="1">
    <source>
        <dbReference type="ARBA" id="ARBA00022649"/>
    </source>
</evidence>
<reference evidence="8 9" key="1">
    <citation type="journal article" date="2008" name="Appl. Environ. Microbiol.">
        <title>Genomic insights into Mn(II) oxidation by the marine alphaproteobacterium Aurantimonas sp. strain SI85-9A1.</title>
        <authorList>
            <person name="Dick G.J."/>
            <person name="Podell S."/>
            <person name="Johnson H.A."/>
            <person name="Rivera-Espinoza Y."/>
            <person name="Bernier-Latmani R."/>
            <person name="McCarthy J.K."/>
            <person name="Torpey J.W."/>
            <person name="Clement B.G."/>
            <person name="Gaasterland T."/>
            <person name="Tebo B.M."/>
        </authorList>
    </citation>
    <scope>NUCLEOTIDE SEQUENCE [LARGE SCALE GENOMIC DNA]</scope>
    <source>
        <strain evidence="8 9">SI85-9A1</strain>
    </source>
</reference>
<comment type="similarity">
    <text evidence="6">Belongs to the DarT ADP-ribosyltransferase family.</text>
</comment>
<keyword evidence="2 6" id="KW-0328">Glycosyltransferase</keyword>
<evidence type="ECO:0000259" key="7">
    <source>
        <dbReference type="PROSITE" id="PS52018"/>
    </source>
</evidence>
<keyword evidence="1 6" id="KW-1277">Toxin-antitoxin system</keyword>
<organism evidence="8 9">
    <name type="scientific">Aurantimonas manganoxydans (strain ATCC BAA-1229 / DSM 21871 / SI85-9A1)</name>
    <dbReference type="NCBI Taxonomy" id="287752"/>
    <lineage>
        <taxon>Bacteria</taxon>
        <taxon>Pseudomonadati</taxon>
        <taxon>Pseudomonadota</taxon>
        <taxon>Alphaproteobacteria</taxon>
        <taxon>Hyphomicrobiales</taxon>
        <taxon>Aurantimonadaceae</taxon>
        <taxon>Aurantimonas</taxon>
    </lineage>
</organism>
<evidence type="ECO:0000256" key="3">
    <source>
        <dbReference type="ARBA" id="ARBA00022679"/>
    </source>
</evidence>
<evidence type="ECO:0000313" key="8">
    <source>
        <dbReference type="EMBL" id="EAS49983.1"/>
    </source>
</evidence>
<feature type="active site" evidence="6">
    <location>
        <position position="165"/>
    </location>
</feature>
<dbReference type="RefSeq" id="WP_009209194.1">
    <property type="nucleotide sequence ID" value="NZ_BBWP01000041.1"/>
</dbReference>
<proteinExistence type="inferred from homology"/>
<dbReference type="AlphaFoldDB" id="Q1YIY4"/>
<dbReference type="GO" id="GO:0016757">
    <property type="term" value="F:glycosyltransferase activity"/>
    <property type="evidence" value="ECO:0007669"/>
    <property type="project" value="UniProtKB-UniRule"/>
</dbReference>
<dbReference type="Pfam" id="PF14487">
    <property type="entry name" value="DarT"/>
    <property type="match status" value="1"/>
</dbReference>
<dbReference type="EMBL" id="AAPJ01000003">
    <property type="protein sequence ID" value="EAS49983.1"/>
    <property type="molecule type" value="Genomic_DNA"/>
</dbReference>
<evidence type="ECO:0000256" key="4">
    <source>
        <dbReference type="ARBA" id="ARBA00022695"/>
    </source>
</evidence>
<dbReference type="PROSITE" id="PS52018">
    <property type="entry name" value="DART"/>
    <property type="match status" value="1"/>
</dbReference>
<evidence type="ECO:0000256" key="5">
    <source>
        <dbReference type="ARBA" id="ARBA00023125"/>
    </source>
</evidence>
<evidence type="ECO:0000313" key="9">
    <source>
        <dbReference type="Proteomes" id="UP000000321"/>
    </source>
</evidence>
<feature type="domain" description="DarT" evidence="7">
    <location>
        <begin position="9"/>
        <end position="212"/>
    </location>
</feature>
<accession>Q1YIY4</accession>
<dbReference type="GO" id="GO:0016779">
    <property type="term" value="F:nucleotidyltransferase activity"/>
    <property type="evidence" value="ECO:0007669"/>
    <property type="project" value="UniProtKB-UniRule"/>
</dbReference>
<dbReference type="GO" id="GO:0003677">
    <property type="term" value="F:DNA binding"/>
    <property type="evidence" value="ECO:0007669"/>
    <property type="project" value="UniProtKB-UniRule"/>
</dbReference>
<dbReference type="HOGENOM" id="CLU_113641_0_0_5"/>
<gene>
    <name evidence="8" type="ORF">SI859A1_01336</name>
</gene>
<comment type="caution">
    <text evidence="8">The sequence shown here is derived from an EMBL/GenBank/DDBJ whole genome shotgun (WGS) entry which is preliminary data.</text>
</comment>
<name>Q1YIY4_AURMS</name>
<keyword evidence="3 6" id="KW-0808">Transferase</keyword>
<sequence length="212" mass="24363">MADLTAERALIFRIVHRDNVEWILDNGLHCKKAHVSDPNYVAIGNLELIDRRTNHPVPCHPNGTLGDYVPFYFTPFSPMMLNIKTGYGGIRKRANEEIVVLVSSLHKLNEAGLPIVFTDRHAYLQAARFYTDMQRLNEIDWAILRAKDFKRNAEDPGKFERYQAEALVHRSLPCAGLLGIACYNEAVMASVKRQTERRGLNMRVIAQRKYYF</sequence>
<keyword evidence="4 6" id="KW-0548">Nucleotidyltransferase</keyword>
<evidence type="ECO:0000256" key="6">
    <source>
        <dbReference type="PROSITE-ProRule" id="PRU01362"/>
    </source>
</evidence>